<dbReference type="Pfam" id="PF05724">
    <property type="entry name" value="TPMT"/>
    <property type="match status" value="1"/>
</dbReference>
<dbReference type="InterPro" id="IPR029063">
    <property type="entry name" value="SAM-dependent_MTases_sf"/>
</dbReference>
<dbReference type="RefSeq" id="WP_069800431.1">
    <property type="nucleotide sequence ID" value="NZ_CP034157.1"/>
</dbReference>
<sequence>MNQFDQNFWNSRWENGETGWDIGEASSPIAEYFLQVEDKEVKILIPGCGNAHEAELLLEEGFTNIMLLDIAQKACEVISQKFSHHEVEVICEDFFEHQGKYDIIVEQTFFCALDPILRAKYVEKMHDLLTENGKIIGVMFNKDFGNPFPPFGGNIEEYKSLFSEKFEIKTLENCYNSIKPRQNTEVFINFTKK</sequence>
<dbReference type="STRING" id="237258.SAMN04489756_105133"/>
<dbReference type="PANTHER" id="PTHR32183:SF6">
    <property type="entry name" value="CYSTEINE SULFINATE DESULFINASE_CYSTEINE DESULFURASE AND RELATED ENZYMES"/>
    <property type="match status" value="1"/>
</dbReference>
<dbReference type="GO" id="GO:0032259">
    <property type="term" value="P:methylation"/>
    <property type="evidence" value="ECO:0007669"/>
    <property type="project" value="UniProtKB-KW"/>
</dbReference>
<dbReference type="CDD" id="cd02440">
    <property type="entry name" value="AdoMet_MTases"/>
    <property type="match status" value="1"/>
</dbReference>
<dbReference type="Proteomes" id="UP000095601">
    <property type="component" value="Unassembled WGS sequence"/>
</dbReference>
<evidence type="ECO:0000256" key="1">
    <source>
        <dbReference type="ARBA" id="ARBA00022553"/>
    </source>
</evidence>
<evidence type="ECO:0000313" key="5">
    <source>
        <dbReference type="EMBL" id="OEL10342.1"/>
    </source>
</evidence>
<dbReference type="AlphaFoldDB" id="A0A1E5UBS2"/>
<keyword evidence="4" id="KW-0949">S-adenosyl-L-methionine</keyword>
<dbReference type="EMBL" id="MKGI01000078">
    <property type="protein sequence ID" value="OEL10342.1"/>
    <property type="molecule type" value="Genomic_DNA"/>
</dbReference>
<comment type="caution">
    <text evidence="5">The sequence shown here is derived from an EMBL/GenBank/DDBJ whole genome shotgun (WGS) entry which is preliminary data.</text>
</comment>
<dbReference type="PANTHER" id="PTHR32183">
    <property type="match status" value="1"/>
</dbReference>
<gene>
    <name evidence="5" type="ORF">BHF72_0706</name>
</gene>
<evidence type="ECO:0000313" key="6">
    <source>
        <dbReference type="Proteomes" id="UP000095601"/>
    </source>
</evidence>
<reference evidence="5 6" key="1">
    <citation type="submission" date="2016-09" db="EMBL/GenBank/DDBJ databases">
        <authorList>
            <person name="Capua I."/>
            <person name="De Benedictis P."/>
            <person name="Joannis T."/>
            <person name="Lombin L.H."/>
            <person name="Cattoli G."/>
        </authorList>
    </citation>
    <scope>NUCLEOTIDE SEQUENCE [LARGE SCALE GENOMIC DNA]</scope>
    <source>
        <strain evidence="5 6">NRS-1</strain>
    </source>
</reference>
<keyword evidence="2 5" id="KW-0489">Methyltransferase</keyword>
<dbReference type="PATRIC" id="fig|237258.4.peg.886"/>
<dbReference type="KEGG" id="cnr:EB819_10500"/>
<keyword evidence="3 5" id="KW-0808">Transferase</keyword>
<dbReference type="PROSITE" id="PS51585">
    <property type="entry name" value="SAM_MT_TPMT"/>
    <property type="match status" value="1"/>
</dbReference>
<name>A0A1E5UBS2_9FLAO</name>
<keyword evidence="6" id="KW-1185">Reference proteome</keyword>
<protein>
    <submittedName>
        <fullName evidence="5">Methyltransferase domain protein</fullName>
    </submittedName>
</protein>
<dbReference type="SUPFAM" id="SSF53335">
    <property type="entry name" value="S-adenosyl-L-methionine-dependent methyltransferases"/>
    <property type="match status" value="1"/>
</dbReference>
<dbReference type="OrthoDB" id="9778208at2"/>
<keyword evidence="1" id="KW-0597">Phosphoprotein</keyword>
<dbReference type="InterPro" id="IPR008854">
    <property type="entry name" value="TPMT"/>
</dbReference>
<organism evidence="5 6">
    <name type="scientific">Cloacibacterium normanense</name>
    <dbReference type="NCBI Taxonomy" id="237258"/>
    <lineage>
        <taxon>Bacteria</taxon>
        <taxon>Pseudomonadati</taxon>
        <taxon>Bacteroidota</taxon>
        <taxon>Flavobacteriia</taxon>
        <taxon>Flavobacteriales</taxon>
        <taxon>Weeksellaceae</taxon>
    </lineage>
</organism>
<evidence type="ECO:0000256" key="2">
    <source>
        <dbReference type="ARBA" id="ARBA00022603"/>
    </source>
</evidence>
<proteinExistence type="predicted"/>
<dbReference type="Gene3D" id="3.40.50.150">
    <property type="entry name" value="Vaccinia Virus protein VP39"/>
    <property type="match status" value="1"/>
</dbReference>
<evidence type="ECO:0000256" key="3">
    <source>
        <dbReference type="ARBA" id="ARBA00022679"/>
    </source>
</evidence>
<dbReference type="GO" id="GO:0008757">
    <property type="term" value="F:S-adenosylmethionine-dependent methyltransferase activity"/>
    <property type="evidence" value="ECO:0007669"/>
    <property type="project" value="InterPro"/>
</dbReference>
<evidence type="ECO:0000256" key="4">
    <source>
        <dbReference type="ARBA" id="ARBA00022691"/>
    </source>
</evidence>
<accession>A0A1E5UBS2</accession>